<reference evidence="1 2" key="1">
    <citation type="journal article" date="2019" name="Commun. Biol.">
        <title>The bagworm genome reveals a unique fibroin gene that provides high tensile strength.</title>
        <authorList>
            <person name="Kono N."/>
            <person name="Nakamura H."/>
            <person name="Ohtoshi R."/>
            <person name="Tomita M."/>
            <person name="Numata K."/>
            <person name="Arakawa K."/>
        </authorList>
    </citation>
    <scope>NUCLEOTIDE SEQUENCE [LARGE SCALE GENOMIC DNA]</scope>
</reference>
<comment type="caution">
    <text evidence="1">The sequence shown here is derived from an EMBL/GenBank/DDBJ whole genome shotgun (WGS) entry which is preliminary data.</text>
</comment>
<dbReference type="Proteomes" id="UP000299102">
    <property type="component" value="Unassembled WGS sequence"/>
</dbReference>
<accession>A0A4C1UUB7</accession>
<name>A0A4C1UUB7_EUMVA</name>
<proteinExistence type="predicted"/>
<dbReference type="EMBL" id="BGZK01000219">
    <property type="protein sequence ID" value="GBP29404.1"/>
    <property type="molecule type" value="Genomic_DNA"/>
</dbReference>
<dbReference type="AlphaFoldDB" id="A0A4C1UUB7"/>
<evidence type="ECO:0000313" key="2">
    <source>
        <dbReference type="Proteomes" id="UP000299102"/>
    </source>
</evidence>
<evidence type="ECO:0000313" key="1">
    <source>
        <dbReference type="EMBL" id="GBP29404.1"/>
    </source>
</evidence>
<gene>
    <name evidence="1" type="ORF">EVAR_22777_1</name>
</gene>
<keyword evidence="2" id="KW-1185">Reference proteome</keyword>
<protein>
    <submittedName>
        <fullName evidence="1">Uncharacterized protein</fullName>
    </submittedName>
</protein>
<organism evidence="1 2">
    <name type="scientific">Eumeta variegata</name>
    <name type="common">Bagworm moth</name>
    <name type="synonym">Eumeta japonica</name>
    <dbReference type="NCBI Taxonomy" id="151549"/>
    <lineage>
        <taxon>Eukaryota</taxon>
        <taxon>Metazoa</taxon>
        <taxon>Ecdysozoa</taxon>
        <taxon>Arthropoda</taxon>
        <taxon>Hexapoda</taxon>
        <taxon>Insecta</taxon>
        <taxon>Pterygota</taxon>
        <taxon>Neoptera</taxon>
        <taxon>Endopterygota</taxon>
        <taxon>Lepidoptera</taxon>
        <taxon>Glossata</taxon>
        <taxon>Ditrysia</taxon>
        <taxon>Tineoidea</taxon>
        <taxon>Psychidae</taxon>
        <taxon>Oiketicinae</taxon>
        <taxon>Eumeta</taxon>
    </lineage>
</organism>
<sequence length="257" mass="28811">MNNLKDKRGSSQLILSRVCVSGPQPAYCPRSPIKLLELTSPDLFVALFAKRALSLFTLSHRCWLLSPHRQPSPTCTKSAWRAQDRDFNYFARINKLVHAKFSRASDDIKKEGYWENIIGTKFLTTGLEEIGILLRDRTEKNVVVKPHCRRQTAGARRPRARDRAPCYANSSELCADRGPPRFMKKEKSCFTRNKAFASRFVYLVCLNVLEMKAAIRLSGTSATIALCADISRHRTTNLGPTSAHCTPAPAPVSAAYL</sequence>